<evidence type="ECO:0000256" key="3">
    <source>
        <dbReference type="ARBA" id="ARBA00022801"/>
    </source>
</evidence>
<dbReference type="CDD" id="cd01310">
    <property type="entry name" value="TatD_DNAse"/>
    <property type="match status" value="1"/>
</dbReference>
<dbReference type="InterPro" id="IPR018228">
    <property type="entry name" value="DNase_TatD-rel_CS"/>
</dbReference>
<evidence type="ECO:0000256" key="2">
    <source>
        <dbReference type="ARBA" id="ARBA00022723"/>
    </source>
</evidence>
<organism evidence="5">
    <name type="scientific">Thermodesulfatator atlanticus</name>
    <dbReference type="NCBI Taxonomy" id="501497"/>
    <lineage>
        <taxon>Bacteria</taxon>
        <taxon>Pseudomonadati</taxon>
        <taxon>Thermodesulfobacteriota</taxon>
        <taxon>Thermodesulfobacteria</taxon>
        <taxon>Thermodesulfobacteriales</taxon>
        <taxon>Thermodesulfatatoraceae</taxon>
        <taxon>Thermodesulfatator</taxon>
    </lineage>
</organism>
<protein>
    <submittedName>
        <fullName evidence="5">TatD family deoxyribonuclease</fullName>
    </submittedName>
</protein>
<dbReference type="Pfam" id="PF01026">
    <property type="entry name" value="TatD_DNase"/>
    <property type="match status" value="1"/>
</dbReference>
<feature type="binding site" evidence="4">
    <location>
        <position position="154"/>
    </location>
    <ligand>
        <name>a divalent metal cation</name>
        <dbReference type="ChEBI" id="CHEBI:60240"/>
        <label>2</label>
    </ligand>
</feature>
<proteinExistence type="inferred from homology"/>
<dbReference type="GO" id="GO:0046872">
    <property type="term" value="F:metal ion binding"/>
    <property type="evidence" value="ECO:0007669"/>
    <property type="project" value="UniProtKB-KW"/>
</dbReference>
<reference evidence="5" key="1">
    <citation type="journal article" date="2020" name="mSystems">
        <title>Genome- and Community-Level Interaction Insights into Carbon Utilization and Element Cycling Functions of Hydrothermarchaeota in Hydrothermal Sediment.</title>
        <authorList>
            <person name="Zhou Z."/>
            <person name="Liu Y."/>
            <person name="Xu W."/>
            <person name="Pan J."/>
            <person name="Luo Z.H."/>
            <person name="Li M."/>
        </authorList>
    </citation>
    <scope>NUCLEOTIDE SEQUENCE [LARGE SCALE GENOMIC DNA]</scope>
    <source>
        <strain evidence="5">HyVt-533</strain>
    </source>
</reference>
<dbReference type="InterPro" id="IPR015991">
    <property type="entry name" value="TatD/YcfH-like"/>
</dbReference>
<comment type="similarity">
    <text evidence="1">Belongs to the metallo-dependent hydrolases superfamily. TatD-type hydrolase family.</text>
</comment>
<dbReference type="AlphaFoldDB" id="A0A7V5P1Y7"/>
<gene>
    <name evidence="5" type="ORF">ENJ96_09785</name>
</gene>
<dbReference type="FunFam" id="3.20.20.140:FF:000005">
    <property type="entry name" value="TatD family hydrolase"/>
    <property type="match status" value="1"/>
</dbReference>
<evidence type="ECO:0000313" key="5">
    <source>
        <dbReference type="EMBL" id="HHI98119.1"/>
    </source>
</evidence>
<dbReference type="PANTHER" id="PTHR46124:SF2">
    <property type="entry name" value="D-AMINOACYL-TRNA DEACYLASE"/>
    <property type="match status" value="1"/>
</dbReference>
<dbReference type="EMBL" id="DROK01000288">
    <property type="protein sequence ID" value="HHI98119.1"/>
    <property type="molecule type" value="Genomic_DNA"/>
</dbReference>
<dbReference type="InterPro" id="IPR032466">
    <property type="entry name" value="Metal_Hydrolase"/>
</dbReference>
<feature type="binding site" evidence="4">
    <location>
        <position position="10"/>
    </location>
    <ligand>
        <name>a divalent metal cation</name>
        <dbReference type="ChEBI" id="CHEBI:60240"/>
        <label>1</label>
    </ligand>
</feature>
<dbReference type="GO" id="GO:0004536">
    <property type="term" value="F:DNA nuclease activity"/>
    <property type="evidence" value="ECO:0007669"/>
    <property type="project" value="InterPro"/>
</dbReference>
<dbReference type="PANTHER" id="PTHR46124">
    <property type="entry name" value="D-AMINOACYL-TRNA DEACYLASE"/>
    <property type="match status" value="1"/>
</dbReference>
<evidence type="ECO:0000256" key="4">
    <source>
        <dbReference type="PIRSR" id="PIRSR005902-1"/>
    </source>
</evidence>
<name>A0A7V5P1Y7_9BACT</name>
<dbReference type="InterPro" id="IPR001130">
    <property type="entry name" value="TatD-like"/>
</dbReference>
<evidence type="ECO:0000256" key="1">
    <source>
        <dbReference type="ARBA" id="ARBA00009275"/>
    </source>
</evidence>
<dbReference type="Proteomes" id="UP000886101">
    <property type="component" value="Unassembled WGS sequence"/>
</dbReference>
<dbReference type="SUPFAM" id="SSF51556">
    <property type="entry name" value="Metallo-dependent hydrolases"/>
    <property type="match status" value="1"/>
</dbReference>
<keyword evidence="3" id="KW-0378">Hydrolase</keyword>
<feature type="binding site" evidence="4">
    <location>
        <position position="204"/>
    </location>
    <ligand>
        <name>a divalent metal cation</name>
        <dbReference type="ChEBI" id="CHEBI:60240"/>
        <label>1</label>
    </ligand>
</feature>
<dbReference type="PROSITE" id="PS01137">
    <property type="entry name" value="TATD_1"/>
    <property type="match status" value="1"/>
</dbReference>
<dbReference type="GO" id="GO:0005829">
    <property type="term" value="C:cytosol"/>
    <property type="evidence" value="ECO:0007669"/>
    <property type="project" value="TreeGrafter"/>
</dbReference>
<feature type="binding site" evidence="4">
    <location>
        <position position="95"/>
    </location>
    <ligand>
        <name>a divalent metal cation</name>
        <dbReference type="ChEBI" id="CHEBI:60240"/>
        <label>1</label>
    </ligand>
</feature>
<feature type="binding site" evidence="4">
    <location>
        <position position="8"/>
    </location>
    <ligand>
        <name>a divalent metal cation</name>
        <dbReference type="ChEBI" id="CHEBI:60240"/>
        <label>1</label>
    </ligand>
</feature>
<accession>A0A7V5P1Y7</accession>
<comment type="caution">
    <text evidence="5">The sequence shown here is derived from an EMBL/GenBank/DDBJ whole genome shotgun (WGS) entry which is preliminary data.</text>
</comment>
<keyword evidence="2 4" id="KW-0479">Metal-binding</keyword>
<dbReference type="PIRSF" id="PIRSF005902">
    <property type="entry name" value="DNase_TatD"/>
    <property type="match status" value="1"/>
</dbReference>
<dbReference type="Gene3D" id="3.20.20.140">
    <property type="entry name" value="Metal-dependent hydrolases"/>
    <property type="match status" value="1"/>
</dbReference>
<sequence>MVELIDTHAHLNLKDSYKKDLAEVIKRAKEAGVKRIINVGIDLKTSITALELAHTYEGLYATAGIHPHEVKKINEATYENLKALLSDPKSVALGEIGLDYAKEYSPRLLQQEHFLRQLALARQMGLPVVIHARDAYPDIFELLKSELPEKFVFHCFAGGLEEARQVLDLGGYLSVTGIVTFPRAENIREVVRFAPLERLMVETDCPFLTPAPYRGKRNEPAFVRLVAEKVAEIKGVSLEECARVTTRNAEEFFGL</sequence>
<dbReference type="NCBIfam" id="TIGR00010">
    <property type="entry name" value="YchF/TatD family DNA exonuclease"/>
    <property type="match status" value="1"/>
</dbReference>
<dbReference type="GO" id="GO:0016788">
    <property type="term" value="F:hydrolase activity, acting on ester bonds"/>
    <property type="evidence" value="ECO:0007669"/>
    <property type="project" value="InterPro"/>
</dbReference>
<feature type="binding site" evidence="4">
    <location>
        <position position="131"/>
    </location>
    <ligand>
        <name>a divalent metal cation</name>
        <dbReference type="ChEBI" id="CHEBI:60240"/>
        <label>2</label>
    </ligand>
</feature>